<accession>A2G6H1</accession>
<keyword evidence="1" id="KW-0812">Transmembrane</keyword>
<keyword evidence="1" id="KW-0472">Membrane</keyword>
<dbReference type="AlphaFoldDB" id="A2G6H1"/>
<protein>
    <submittedName>
        <fullName evidence="2">Uncharacterized protein</fullName>
    </submittedName>
</protein>
<dbReference type="EMBL" id="DS114483">
    <property type="protein sequence ID" value="EAX87253.1"/>
    <property type="molecule type" value="Genomic_DNA"/>
</dbReference>
<sequence length="382" mass="44451">MLISDQTKLMIRGIRFQNDHTQELGLLAFPNMPRFINNTSSLAKSNDSENVSFVVEENYDDEQIGLKIEENNTISDMIEKLKFPSLKMIRVSMLVLFIFTLVFSILFIVLLQNYKDGLREIEEISEATSYTRFHLTLATTISHFNLIFNFSGFTFRFINNESDSDLQIKYSLSEALRYIQIFNEYKTKYEGNYYIDNVRNLLFESNFNFTTFPKNIPRVEVMSVSEGLAKIARYMVDVVENKTYLSNEMRSSYYNIWNLTNQISFGTMNITGFIDERVNNMKNISLGVFYLLLIVFFIVFIILGSLFVYYLKNDKKNVYKTLLVLPKNVVSQISESLRSVKKESSANTTSTSHLSNDVEHNRQEENLLKVLNTASDEDYHSH</sequence>
<dbReference type="RefSeq" id="XP_001300183.1">
    <property type="nucleotide sequence ID" value="XM_001300182.1"/>
</dbReference>
<keyword evidence="3" id="KW-1185">Reference proteome</keyword>
<dbReference type="Proteomes" id="UP000001542">
    <property type="component" value="Unassembled WGS sequence"/>
</dbReference>
<evidence type="ECO:0000313" key="2">
    <source>
        <dbReference type="EMBL" id="EAX87253.1"/>
    </source>
</evidence>
<dbReference type="VEuPathDB" id="TrichDB:TVAG_116480"/>
<evidence type="ECO:0000256" key="1">
    <source>
        <dbReference type="SAM" id="Phobius"/>
    </source>
</evidence>
<keyword evidence="1" id="KW-1133">Transmembrane helix</keyword>
<name>A2G6H1_TRIV3</name>
<organism evidence="2 3">
    <name type="scientific">Trichomonas vaginalis (strain ATCC PRA-98 / G3)</name>
    <dbReference type="NCBI Taxonomy" id="412133"/>
    <lineage>
        <taxon>Eukaryota</taxon>
        <taxon>Metamonada</taxon>
        <taxon>Parabasalia</taxon>
        <taxon>Trichomonadida</taxon>
        <taxon>Trichomonadidae</taxon>
        <taxon>Trichomonas</taxon>
    </lineage>
</organism>
<reference evidence="2" key="2">
    <citation type="journal article" date="2007" name="Science">
        <title>Draft genome sequence of the sexually transmitted pathogen Trichomonas vaginalis.</title>
        <authorList>
            <person name="Carlton J.M."/>
            <person name="Hirt R.P."/>
            <person name="Silva J.C."/>
            <person name="Delcher A.L."/>
            <person name="Schatz M."/>
            <person name="Zhao Q."/>
            <person name="Wortman J.R."/>
            <person name="Bidwell S.L."/>
            <person name="Alsmark U.C.M."/>
            <person name="Besteiro S."/>
            <person name="Sicheritz-Ponten T."/>
            <person name="Noel C.J."/>
            <person name="Dacks J.B."/>
            <person name="Foster P.G."/>
            <person name="Simillion C."/>
            <person name="Van de Peer Y."/>
            <person name="Miranda-Saavedra D."/>
            <person name="Barton G.J."/>
            <person name="Westrop G.D."/>
            <person name="Mueller S."/>
            <person name="Dessi D."/>
            <person name="Fiori P.L."/>
            <person name="Ren Q."/>
            <person name="Paulsen I."/>
            <person name="Zhang H."/>
            <person name="Bastida-Corcuera F.D."/>
            <person name="Simoes-Barbosa A."/>
            <person name="Brown M.T."/>
            <person name="Hayes R.D."/>
            <person name="Mukherjee M."/>
            <person name="Okumura C.Y."/>
            <person name="Schneider R."/>
            <person name="Smith A.J."/>
            <person name="Vanacova S."/>
            <person name="Villalvazo M."/>
            <person name="Haas B.J."/>
            <person name="Pertea M."/>
            <person name="Feldblyum T.V."/>
            <person name="Utterback T.R."/>
            <person name="Shu C.L."/>
            <person name="Osoegawa K."/>
            <person name="de Jong P.J."/>
            <person name="Hrdy I."/>
            <person name="Horvathova L."/>
            <person name="Zubacova Z."/>
            <person name="Dolezal P."/>
            <person name="Malik S.B."/>
            <person name="Logsdon J.M. Jr."/>
            <person name="Henze K."/>
            <person name="Gupta A."/>
            <person name="Wang C.C."/>
            <person name="Dunne R.L."/>
            <person name="Upcroft J.A."/>
            <person name="Upcroft P."/>
            <person name="White O."/>
            <person name="Salzberg S.L."/>
            <person name="Tang P."/>
            <person name="Chiu C.-H."/>
            <person name="Lee Y.-S."/>
            <person name="Embley T.M."/>
            <person name="Coombs G.H."/>
            <person name="Mottram J.C."/>
            <person name="Tachezy J."/>
            <person name="Fraser-Liggett C.M."/>
            <person name="Johnson P.J."/>
        </authorList>
    </citation>
    <scope>NUCLEOTIDE SEQUENCE [LARGE SCALE GENOMIC DNA]</scope>
    <source>
        <strain evidence="2">G3</strain>
    </source>
</reference>
<proteinExistence type="predicted"/>
<feature type="transmembrane region" description="Helical" evidence="1">
    <location>
        <begin position="288"/>
        <end position="311"/>
    </location>
</feature>
<evidence type="ECO:0000313" key="3">
    <source>
        <dbReference type="Proteomes" id="UP000001542"/>
    </source>
</evidence>
<dbReference type="InParanoid" id="A2G6H1"/>
<gene>
    <name evidence="2" type="ORF">TVAG_116480</name>
</gene>
<dbReference type="VEuPathDB" id="TrichDB:TVAGG3_0685320"/>
<feature type="transmembrane region" description="Helical" evidence="1">
    <location>
        <begin position="91"/>
        <end position="111"/>
    </location>
</feature>
<dbReference type="KEGG" id="tva:4744904"/>
<reference evidence="2" key="1">
    <citation type="submission" date="2006-10" db="EMBL/GenBank/DDBJ databases">
        <authorList>
            <person name="Amadeo P."/>
            <person name="Zhao Q."/>
            <person name="Wortman J."/>
            <person name="Fraser-Liggett C."/>
            <person name="Carlton J."/>
        </authorList>
    </citation>
    <scope>NUCLEOTIDE SEQUENCE</scope>
    <source>
        <strain evidence="2">G3</strain>
    </source>
</reference>